<feature type="transmembrane region" description="Helical" evidence="1">
    <location>
        <begin position="136"/>
        <end position="169"/>
    </location>
</feature>
<name>A0A369AG25_9FIRM</name>
<dbReference type="Proteomes" id="UP000253034">
    <property type="component" value="Unassembled WGS sequence"/>
</dbReference>
<keyword evidence="4" id="KW-1185">Reference proteome</keyword>
<feature type="chain" id="PRO_5016768877" evidence="2">
    <location>
        <begin position="30"/>
        <end position="264"/>
    </location>
</feature>
<dbReference type="OrthoDB" id="1715774at2"/>
<organism evidence="3 4">
    <name type="scientific">Anaerobacterium chartisolvens</name>
    <dbReference type="NCBI Taxonomy" id="1297424"/>
    <lineage>
        <taxon>Bacteria</taxon>
        <taxon>Bacillati</taxon>
        <taxon>Bacillota</taxon>
        <taxon>Clostridia</taxon>
        <taxon>Eubacteriales</taxon>
        <taxon>Oscillospiraceae</taxon>
        <taxon>Anaerobacterium</taxon>
    </lineage>
</organism>
<sequence>MKANFRKIICLLVCLCFVVSFCFNSVAFAEEKGQFDKNIKVVQDDSNITKVMTEYEGDKIYATLDKKTSEITVKVVEKKKNKKGALAESVAEKETTYGVKVQDYDGDNFSAIVTDKEAKKEYKIGKSDKAKAQFVIAIPIAIGLLDALIMALLATAATVVIAGATYYVASKVVEAIRRQNQYDYYMATITKGDVYIGPAIDYWTAYDRVAIGGDIFSRDGSLAMGMASAVGAGFRGPECHGDSGYYYHYHPKYGSLSQYAHCFY</sequence>
<keyword evidence="1" id="KW-1133">Transmembrane helix</keyword>
<evidence type="ECO:0000313" key="3">
    <source>
        <dbReference type="EMBL" id="RCX08302.1"/>
    </source>
</evidence>
<proteinExistence type="predicted"/>
<keyword evidence="2" id="KW-0732">Signal</keyword>
<keyword evidence="1" id="KW-0472">Membrane</keyword>
<protein>
    <submittedName>
        <fullName evidence="3">Uncharacterized protein</fullName>
    </submittedName>
</protein>
<dbReference type="EMBL" id="QPJT01000043">
    <property type="protein sequence ID" value="RCX08302.1"/>
    <property type="molecule type" value="Genomic_DNA"/>
</dbReference>
<comment type="caution">
    <text evidence="3">The sequence shown here is derived from an EMBL/GenBank/DDBJ whole genome shotgun (WGS) entry which is preliminary data.</text>
</comment>
<evidence type="ECO:0000256" key="2">
    <source>
        <dbReference type="SAM" id="SignalP"/>
    </source>
</evidence>
<reference evidence="3 4" key="1">
    <citation type="submission" date="2018-07" db="EMBL/GenBank/DDBJ databases">
        <title>Genomic Encyclopedia of Type Strains, Phase IV (KMG-IV): sequencing the most valuable type-strain genomes for metagenomic binning, comparative biology and taxonomic classification.</title>
        <authorList>
            <person name="Goeker M."/>
        </authorList>
    </citation>
    <scope>NUCLEOTIDE SEQUENCE [LARGE SCALE GENOMIC DNA]</scope>
    <source>
        <strain evidence="3 4">DSM 27016</strain>
    </source>
</reference>
<accession>A0A369AG25</accession>
<keyword evidence="1" id="KW-0812">Transmembrane</keyword>
<dbReference type="RefSeq" id="WP_114300228.1">
    <property type="nucleotide sequence ID" value="NZ_QPJT01000043.1"/>
</dbReference>
<evidence type="ECO:0000256" key="1">
    <source>
        <dbReference type="SAM" id="Phobius"/>
    </source>
</evidence>
<dbReference type="AlphaFoldDB" id="A0A369AG25"/>
<feature type="signal peptide" evidence="2">
    <location>
        <begin position="1"/>
        <end position="29"/>
    </location>
</feature>
<evidence type="ECO:0000313" key="4">
    <source>
        <dbReference type="Proteomes" id="UP000253034"/>
    </source>
</evidence>
<gene>
    <name evidence="3" type="ORF">DFR58_14314</name>
</gene>